<keyword evidence="6 10" id="KW-0653">Protein transport</keyword>
<proteinExistence type="inferred from homology"/>
<keyword evidence="4 10" id="KW-0256">Endoplasmic reticulum</keyword>
<feature type="compositionally biased region" description="Low complexity" evidence="11">
    <location>
        <begin position="583"/>
        <end position="599"/>
    </location>
</feature>
<evidence type="ECO:0000313" key="14">
    <source>
        <dbReference type="EMBL" id="ETS76948.1"/>
    </source>
</evidence>
<dbReference type="FunFam" id="1.25.40.1030:FF:000008">
    <property type="entry name" value="Protein transport protein sec16"/>
    <property type="match status" value="1"/>
</dbReference>
<accession>W3WSU9</accession>
<name>W3WSU9_PESFW</name>
<dbReference type="Pfam" id="PF12931">
    <property type="entry name" value="TPR_Sec16"/>
    <property type="match status" value="1"/>
</dbReference>
<dbReference type="RefSeq" id="XP_007837594.1">
    <property type="nucleotide sequence ID" value="XM_007839403.1"/>
</dbReference>
<evidence type="ECO:0000256" key="5">
    <source>
        <dbReference type="ARBA" id="ARBA00022892"/>
    </source>
</evidence>
<keyword evidence="7 10" id="KW-0072">Autophagy</keyword>
<dbReference type="OrthoDB" id="8918678at2759"/>
<feature type="compositionally biased region" description="Basic and acidic residues" evidence="11">
    <location>
        <begin position="1776"/>
        <end position="1804"/>
    </location>
</feature>
<dbReference type="GO" id="GO:0005789">
    <property type="term" value="C:endoplasmic reticulum membrane"/>
    <property type="evidence" value="ECO:0007669"/>
    <property type="project" value="UniProtKB-SubCell"/>
</dbReference>
<feature type="compositionally biased region" description="Low complexity" evidence="11">
    <location>
        <begin position="1719"/>
        <end position="1734"/>
    </location>
</feature>
<dbReference type="PANTHER" id="PTHR13402:SF6">
    <property type="entry name" value="SECRETORY 16, ISOFORM I"/>
    <property type="match status" value="1"/>
</dbReference>
<evidence type="ECO:0000256" key="4">
    <source>
        <dbReference type="ARBA" id="ARBA00022824"/>
    </source>
</evidence>
<reference evidence="15" key="1">
    <citation type="journal article" date="2015" name="BMC Genomics">
        <title>Genomic and transcriptomic analysis of the endophytic fungus Pestalotiopsis fici reveals its lifestyle and high potential for synthesis of natural products.</title>
        <authorList>
            <person name="Wang X."/>
            <person name="Zhang X."/>
            <person name="Liu L."/>
            <person name="Xiang M."/>
            <person name="Wang W."/>
            <person name="Sun X."/>
            <person name="Che Y."/>
            <person name="Guo L."/>
            <person name="Liu G."/>
            <person name="Guo L."/>
            <person name="Wang C."/>
            <person name="Yin W.B."/>
            <person name="Stadler M."/>
            <person name="Zhang X."/>
            <person name="Liu X."/>
        </authorList>
    </citation>
    <scope>NUCLEOTIDE SEQUENCE [LARGE SCALE GENOMIC DNA]</scope>
    <source>
        <strain evidence="15">W106-1 / CGMCC3.15140</strain>
    </source>
</reference>
<feature type="compositionally biased region" description="Basic and acidic residues" evidence="11">
    <location>
        <begin position="18"/>
        <end position="30"/>
    </location>
</feature>
<feature type="compositionally biased region" description="Polar residues" evidence="11">
    <location>
        <begin position="143"/>
        <end position="164"/>
    </location>
</feature>
<dbReference type="GO" id="GO:0016192">
    <property type="term" value="P:vesicle-mediated transport"/>
    <property type="evidence" value="ECO:0007669"/>
    <property type="project" value="UniProtKB-KW"/>
</dbReference>
<sequence>MASDTQSASWHPALMPNFHEDTPAPRHNDNEPQVQQEQEPELPVEQAQPETIADAPSHMIPPETTSTEPESADNGAFLDQFAGDDPDAGGWDLDLGDTKADTAAVPQDEDTAIPEAGEIEEAPTQAPETESEQEPEIRVEPPAQSNAAKHSSTISFTRTVSHEVNFNDDDDDEWNIQRTDTDPFNFMAPNERTNSFPPVPPAEHDVPDFLEQSSSPPPATQAQEIMQEIENEAQEPQSAGEPDFMKTFGDSDVQDQQGDASFPLGGDLIGAEEAASDARFEEGLPLIPQDETVQNEEPQTSAEFDVTFADDTGNDDFFTQIQGVEVQEVEDPFDGPALQRKDTSVFTNIVSGAEAFAPETPTIPETEYVEPEHSTFPVPEETNPEPTEVPQDSQPEEPAELDAKWAAAFGEDDDDFLLEDSNTEEGKELDPAAFFGSDDEGFLEDDAEEDLAPSTAHVQEPAPSQPSSAAPTSRYTPAALPTQTQPLLNTFNSTPSIPQLQQAVPPQYAPVGVPQPIAGPYGAAPPKPEVSRAQSFADKAKGGYASPYDLPMDVVRPPRHRTSMQQLPRANTTAPTMPPPQPTRSTSMYSQPSPVSVAPVPIPSPPSSSGSNLPTQGLKPAPKLTSKSSFFEELPMSAKPRTASRQNSLTTAQQTPQGPPQGPPQMAAQAPVSTPPIASLPPQPSPAMAGLVAPEQSSPFMPLPNAAPRPGPAATNRYSPAPPQGSPSSNIAPPVAATSRYSPAPPSRSSSGTFPHVPPPILAHQPRTSSPLAQFEASHGLAAKQGIQPTAGQVPHIGRSASSQYEPRLTRAPSLPTTAEVDEDAPPSAIMQSPQSIPSAARYSPQQTRSTPPPTSSPAASTLSPPKRTISNYAPIPQPSSHLREVNFAPPPRSQTQSPGTAYGRVSANPAEAMPRPSSAQGPISPRQSSSTVPANPPVTRARGMSQVLSMVPPTDGRELDPLQRWRGAPTVTWGMGGTVVTSFPKDVPRYGISQALPMIVRSPGEVKLQHIKDVHPIEERLSKFPGPLKGKSKKKEVLAWLSNGIETLEKESPNVTFQQYVSHEDKRAIERILLWKILRVMVENDGVLEGNTNVEKAVRLVLSPELSITNSDEPDSPVVTMADLQGAALGAYNSQSDAVDSSAVEQIRKHLLSGDREKAAWAAVDKRLWGHAMLISSTVQGDLYKQVTQEFIKKEVNHANGSNGSLATLYGVLSGNHEESVDALVPSHARAGLQLMSTSLNSNQSADALSGLDKWRETLGMVLSNRSNNDIVAITSLGNLLSGYGRAEAAHICFLFARKHAVFGGLDDPSSNFVLVGADHRGQADQSAKETEALLLSEVYEFGLALSGSSTQQSCPHLAAYKLQHAITLAEYGFRDKALAYCESIMNAVTAQTKRSPYYHPALMSAVDDLMGRLKLAPKEGGSSWISKPTMNQVSNSMWDKFNKFVSGDDAQGAGQASPGEPGLESGPFARIGGGTPTISRSPSVNNFETFGGPSPNVAASQVSSRYAPNLGQRAASSYEPNSTYAPRSSGEYHRSSLELPQRSSLELPRPAAETLPPMYGGSSLESNTGSTGYQPAAASQYTPFTPSNGLPVTPQSSTNYSPFQPAVASEASASPYSPYQPASVQEPATSYSPYQPVDAPEPAASNTTQATEAKPEIAVNDLSTTNGYPAPSYGGFQPLTVDEPSTHLGEAAEITPAADTADKEAGQSTSGSGWEAPTYTPYSYEPPTSSYEPDPEGGEEAEDQPKPKKKGIMDDDDDDFPSMKAAPSAPQGKSKADKDRENEEMFRKVAEEEAKRAAEAKSQKKGWLGGWFGGGGAAKKEAEMPANKPIRAKLGESSSFYYDPDQKRWINKKAGAEDTAAKAATPPPPRAASRNGTPPPPGSSSSAPPRSAGTPPPPMAGPPMGMPRSVSNLTKMASMDNLTPPGPALGGAPPMLRSASNMSNMSNASADSNGPPTLAPPGISSAPPTRPSTSLSNASSIDDLLGAAGPRKPGGKKPRKSGRYVDVMAK</sequence>
<feature type="compositionally biased region" description="Low complexity" evidence="11">
    <location>
        <begin position="857"/>
        <end position="866"/>
    </location>
</feature>
<gene>
    <name evidence="14" type="ORF">PFICI_10822</name>
</gene>
<feature type="compositionally biased region" description="Pro residues" evidence="11">
    <location>
        <begin position="701"/>
        <end position="711"/>
    </location>
</feature>
<keyword evidence="5 10" id="KW-0931">ER-Golgi transport</keyword>
<dbReference type="GO" id="GO:0012507">
    <property type="term" value="C:ER to Golgi transport vesicle membrane"/>
    <property type="evidence" value="ECO:0007669"/>
    <property type="project" value="TreeGrafter"/>
</dbReference>
<dbReference type="GO" id="GO:0070973">
    <property type="term" value="P:protein localization to endoplasmic reticulum exit site"/>
    <property type="evidence" value="ECO:0007669"/>
    <property type="project" value="TreeGrafter"/>
</dbReference>
<comment type="similarity">
    <text evidence="2 10">Belongs to the SEC16 family.</text>
</comment>
<dbReference type="KEGG" id="pfy:PFICI_10822"/>
<feature type="region of interest" description="Disordered" evidence="11">
    <location>
        <begin position="358"/>
        <end position="498"/>
    </location>
</feature>
<organism evidence="14 15">
    <name type="scientific">Pestalotiopsis fici (strain W106-1 / CGMCC3.15140)</name>
    <dbReference type="NCBI Taxonomy" id="1229662"/>
    <lineage>
        <taxon>Eukaryota</taxon>
        <taxon>Fungi</taxon>
        <taxon>Dikarya</taxon>
        <taxon>Ascomycota</taxon>
        <taxon>Pezizomycotina</taxon>
        <taxon>Sordariomycetes</taxon>
        <taxon>Xylariomycetidae</taxon>
        <taxon>Amphisphaeriales</taxon>
        <taxon>Sporocadaceae</taxon>
        <taxon>Pestalotiopsis</taxon>
    </lineage>
</organism>
<evidence type="ECO:0000256" key="1">
    <source>
        <dbReference type="ARBA" id="ARBA00004397"/>
    </source>
</evidence>
<dbReference type="HOGENOM" id="CLU_001147_0_0_1"/>
<evidence type="ECO:0000256" key="2">
    <source>
        <dbReference type="ARBA" id="ARBA00005927"/>
    </source>
</evidence>
<evidence type="ECO:0000256" key="6">
    <source>
        <dbReference type="ARBA" id="ARBA00022927"/>
    </source>
</evidence>
<evidence type="ECO:0000256" key="11">
    <source>
        <dbReference type="SAM" id="MobiDB-lite"/>
    </source>
</evidence>
<dbReference type="OMA" id="YKSPYDL"/>
<evidence type="ECO:0000313" key="15">
    <source>
        <dbReference type="Proteomes" id="UP000030651"/>
    </source>
</evidence>
<feature type="compositionally biased region" description="Pro residues" evidence="11">
    <location>
        <begin position="1896"/>
        <end position="1907"/>
    </location>
</feature>
<feature type="compositionally biased region" description="Low complexity" evidence="11">
    <location>
        <begin position="31"/>
        <end position="50"/>
    </location>
</feature>
<evidence type="ECO:0000256" key="8">
    <source>
        <dbReference type="ARBA" id="ARBA00023136"/>
    </source>
</evidence>
<feature type="compositionally biased region" description="Low complexity" evidence="11">
    <location>
        <begin position="377"/>
        <end position="390"/>
    </location>
</feature>
<feature type="compositionally biased region" description="Polar residues" evidence="11">
    <location>
        <begin position="1516"/>
        <end position="1528"/>
    </location>
</feature>
<evidence type="ECO:0000259" key="13">
    <source>
        <dbReference type="Pfam" id="PF12932"/>
    </source>
</evidence>
<evidence type="ECO:0000259" key="12">
    <source>
        <dbReference type="Pfam" id="PF12931"/>
    </source>
</evidence>
<feature type="compositionally biased region" description="Polar residues" evidence="11">
    <location>
        <begin position="1565"/>
        <end position="1604"/>
    </location>
</feature>
<feature type="compositionally biased region" description="Acidic residues" evidence="11">
    <location>
        <begin position="1735"/>
        <end position="1744"/>
    </location>
</feature>
<feature type="compositionally biased region" description="Acidic residues" evidence="11">
    <location>
        <begin position="410"/>
        <end position="423"/>
    </location>
</feature>
<dbReference type="InterPro" id="IPR024340">
    <property type="entry name" value="Sec16_CCD"/>
</dbReference>
<protein>
    <recommendedName>
        <fullName evidence="10">Protein transport protein sec16</fullName>
    </recommendedName>
</protein>
<feature type="compositionally biased region" description="Low complexity" evidence="11">
    <location>
        <begin position="1606"/>
        <end position="1626"/>
    </location>
</feature>
<feature type="compositionally biased region" description="Polar residues" evidence="11">
    <location>
        <begin position="1973"/>
        <end position="1982"/>
    </location>
</feature>
<feature type="region of interest" description="Disordered" evidence="11">
    <location>
        <begin position="519"/>
        <end position="945"/>
    </location>
</feature>
<feature type="compositionally biased region" description="Acidic residues" evidence="11">
    <location>
        <begin position="437"/>
        <end position="451"/>
    </location>
</feature>
<dbReference type="EMBL" id="KI912116">
    <property type="protein sequence ID" value="ETS76948.1"/>
    <property type="molecule type" value="Genomic_DNA"/>
</dbReference>
<dbReference type="STRING" id="1229662.W3WSU9"/>
<dbReference type="GO" id="GO:0007030">
    <property type="term" value="P:Golgi organization"/>
    <property type="evidence" value="ECO:0007669"/>
    <property type="project" value="TreeGrafter"/>
</dbReference>
<dbReference type="GO" id="GO:0070971">
    <property type="term" value="C:endoplasmic reticulum exit site"/>
    <property type="evidence" value="ECO:0007669"/>
    <property type="project" value="TreeGrafter"/>
</dbReference>
<dbReference type="GeneID" id="19275835"/>
<feature type="region of interest" description="Disordered" evidence="11">
    <location>
        <begin position="1450"/>
        <end position="2012"/>
    </location>
</feature>
<feature type="compositionally biased region" description="Polar residues" evidence="11">
    <location>
        <begin position="1478"/>
        <end position="1490"/>
    </location>
</feature>
<feature type="domain" description="Sec16 Sec23-binding" evidence="12">
    <location>
        <begin position="1148"/>
        <end position="1450"/>
    </location>
</feature>
<keyword evidence="15" id="KW-1185">Reference proteome</keyword>
<keyword evidence="3 10" id="KW-0813">Transport</keyword>
<comment type="function">
    <text evidence="9 10">Involved in the initiation of assembly of the COPII coat required for the formation of transport vesicles from the endoplasmic reticulum (ER) and the selection of cargo molecules. Also involved in autophagy.</text>
</comment>
<dbReference type="GO" id="GO:0006914">
    <property type="term" value="P:autophagy"/>
    <property type="evidence" value="ECO:0007669"/>
    <property type="project" value="UniProtKB-KW"/>
</dbReference>
<feature type="compositionally biased region" description="Basic residues" evidence="11">
    <location>
        <begin position="1995"/>
        <end position="2004"/>
    </location>
</feature>
<feature type="compositionally biased region" description="Low complexity" evidence="11">
    <location>
        <begin position="736"/>
        <end position="751"/>
    </location>
</feature>
<evidence type="ECO:0000256" key="7">
    <source>
        <dbReference type="ARBA" id="ARBA00023006"/>
    </source>
</evidence>
<evidence type="ECO:0000256" key="10">
    <source>
        <dbReference type="RuleBase" id="RU364101"/>
    </source>
</evidence>
<evidence type="ECO:0000256" key="3">
    <source>
        <dbReference type="ARBA" id="ARBA00022448"/>
    </source>
</evidence>
<dbReference type="eggNOG" id="KOG1913">
    <property type="taxonomic scope" value="Eukaryota"/>
</dbReference>
<dbReference type="PANTHER" id="PTHR13402">
    <property type="entry name" value="RGPR-RELATED"/>
    <property type="match status" value="1"/>
</dbReference>
<dbReference type="Gene3D" id="1.25.40.1030">
    <property type="match status" value="1"/>
</dbReference>
<feature type="compositionally biased region" description="Acidic residues" evidence="11">
    <location>
        <begin position="107"/>
        <end position="121"/>
    </location>
</feature>
<feature type="compositionally biased region" description="Low complexity" evidence="11">
    <location>
        <begin position="461"/>
        <end position="473"/>
    </location>
</feature>
<comment type="subcellular location">
    <subcellularLocation>
        <location evidence="1">Endoplasmic reticulum membrane</location>
        <topology evidence="1">Peripheral membrane protein</topology>
        <orientation evidence="1">Cytoplasmic side</orientation>
    </subcellularLocation>
</comment>
<feature type="compositionally biased region" description="Basic and acidic residues" evidence="11">
    <location>
        <begin position="1846"/>
        <end position="1862"/>
    </location>
</feature>
<feature type="compositionally biased region" description="Low complexity" evidence="11">
    <location>
        <begin position="1932"/>
        <end position="1955"/>
    </location>
</feature>
<dbReference type="CDD" id="cd09233">
    <property type="entry name" value="ACE1-Sec16-like"/>
    <property type="match status" value="1"/>
</dbReference>
<feature type="compositionally biased region" description="Polar residues" evidence="11">
    <location>
        <begin position="918"/>
        <end position="934"/>
    </location>
</feature>
<feature type="region of interest" description="Disordered" evidence="11">
    <location>
        <begin position="1"/>
        <end position="267"/>
    </location>
</feature>
<dbReference type="InterPro" id="IPR024298">
    <property type="entry name" value="Sec16_Sec23-bd"/>
</dbReference>
<dbReference type="GO" id="GO:0015031">
    <property type="term" value="P:protein transport"/>
    <property type="evidence" value="ECO:0007669"/>
    <property type="project" value="UniProtKB-KW"/>
</dbReference>
<keyword evidence="8 10" id="KW-0472">Membrane</keyword>
<feature type="compositionally biased region" description="Polar residues" evidence="11">
    <location>
        <begin position="1499"/>
        <end position="1508"/>
    </location>
</feature>
<feature type="compositionally biased region" description="Gly residues" evidence="11">
    <location>
        <begin position="1809"/>
        <end position="1819"/>
    </location>
</feature>
<dbReference type="Proteomes" id="UP000030651">
    <property type="component" value="Unassembled WGS sequence"/>
</dbReference>
<feature type="domain" description="Sec16 central conserved" evidence="13">
    <location>
        <begin position="969"/>
        <end position="1087"/>
    </location>
</feature>
<dbReference type="InParanoid" id="W3WSU9"/>
<feature type="compositionally biased region" description="Low complexity" evidence="11">
    <location>
        <begin position="664"/>
        <end position="677"/>
    </location>
</feature>
<evidence type="ECO:0000256" key="9">
    <source>
        <dbReference type="ARBA" id="ARBA00024687"/>
    </source>
</evidence>
<dbReference type="Pfam" id="PF12932">
    <property type="entry name" value="Sec16"/>
    <property type="match status" value="1"/>
</dbReference>
<feature type="compositionally biased region" description="Low complexity" evidence="11">
    <location>
        <begin position="1885"/>
        <end position="1895"/>
    </location>
</feature>
<feature type="compositionally biased region" description="Polar residues" evidence="11">
    <location>
        <begin position="481"/>
        <end position="498"/>
    </location>
</feature>